<dbReference type="RefSeq" id="WP_010110528.1">
    <property type="nucleotide sequence ID" value="NZ_CP008727.1"/>
</dbReference>
<comment type="similarity">
    <text evidence="2 6">Belongs to the class-C beta-lactamase family.</text>
</comment>
<evidence type="ECO:0000256" key="5">
    <source>
        <dbReference type="ARBA" id="ARBA00023251"/>
    </source>
</evidence>
<dbReference type="KEGG" id="bok:DM82_6293"/>
<dbReference type="GO" id="GO:0008800">
    <property type="term" value="F:beta-lactamase activity"/>
    <property type="evidence" value="ECO:0007669"/>
    <property type="project" value="UniProtKB-UniRule"/>
</dbReference>
<gene>
    <name evidence="9" type="ORF">DM82_6293</name>
</gene>
<dbReference type="NCBIfam" id="NF033085">
    <property type="entry name" value="bla_class_C"/>
    <property type="match status" value="1"/>
</dbReference>
<dbReference type="EC" id="3.5.2.6" evidence="3 6"/>
<evidence type="ECO:0000313" key="10">
    <source>
        <dbReference type="Proteomes" id="UP000029424"/>
    </source>
</evidence>
<dbReference type="GO" id="GO:0017001">
    <property type="term" value="P:antibiotic catabolic process"/>
    <property type="evidence" value="ECO:0007669"/>
    <property type="project" value="InterPro"/>
</dbReference>
<sequence>MLKSTQFVIRMWLALSCCIASAAHTAHAARGVEPADIERTVDAVAWPLQDKYGIPGLAIAVTVDGRHYFYNYGVASKATRQPVTDRTLFEIGSLSKTFTATLAAYAQEGGELSFADSVSRYLPALQGSSFDRISLLNMGTQTSGLPLFVPDRIANTAELLDYLKSWRPEHTPGTHRVYSNLGIGTLGVIAAASMNERFETLIEKNLFPEFRMTHSYIDVPAEQSGDYAQGYTKQDTPIRLKAGMLASEAYGVRSCTSDLIKFIDANMGLVPLSDKWARALDATHVGYYDAGGMIQSLIWEQYPYPVSLDKLLAGNDLIGKDVVAKPFNPPLPPKRDAWINKTGSTNGFSTYAAFVPSKKVGVVILANKSYPLSERVTAGYKIVDSIIRAERSGHPSLPQDQQ</sequence>
<protein>
    <recommendedName>
        <fullName evidence="3 6">Beta-lactamase</fullName>
        <ecNumber evidence="3 6">3.5.2.6</ecNumber>
    </recommendedName>
</protein>
<dbReference type="Proteomes" id="UP000029424">
    <property type="component" value="Chromosome 2"/>
</dbReference>
<dbReference type="GO" id="GO:0046677">
    <property type="term" value="P:response to antibiotic"/>
    <property type="evidence" value="ECO:0007669"/>
    <property type="project" value="UniProtKB-UniRule"/>
</dbReference>
<dbReference type="PANTHER" id="PTHR46825:SF8">
    <property type="entry name" value="BETA-LACTAMASE-RELATED"/>
    <property type="match status" value="1"/>
</dbReference>
<evidence type="ECO:0000256" key="6">
    <source>
        <dbReference type="RuleBase" id="RU361140"/>
    </source>
</evidence>
<evidence type="ECO:0000256" key="1">
    <source>
        <dbReference type="ARBA" id="ARBA00001526"/>
    </source>
</evidence>
<evidence type="ECO:0000256" key="7">
    <source>
        <dbReference type="SAM" id="SignalP"/>
    </source>
</evidence>
<dbReference type="PROSITE" id="PS00336">
    <property type="entry name" value="BETA_LACTAMASE_C"/>
    <property type="match status" value="1"/>
</dbReference>
<dbReference type="InterPro" id="IPR001466">
    <property type="entry name" value="Beta-lactam-related"/>
</dbReference>
<evidence type="ECO:0000256" key="4">
    <source>
        <dbReference type="ARBA" id="ARBA00022801"/>
    </source>
</evidence>
<feature type="chain" id="PRO_5042468448" description="Beta-lactamase" evidence="7">
    <location>
        <begin position="29"/>
        <end position="402"/>
    </location>
</feature>
<dbReference type="GO" id="GO:0030288">
    <property type="term" value="C:outer membrane-bounded periplasmic space"/>
    <property type="evidence" value="ECO:0007669"/>
    <property type="project" value="InterPro"/>
</dbReference>
<evidence type="ECO:0000259" key="8">
    <source>
        <dbReference type="Pfam" id="PF00144"/>
    </source>
</evidence>
<dbReference type="InterPro" id="IPR058136">
    <property type="entry name" value="AmpC"/>
</dbReference>
<name>A0AAI8BBR2_9BURK</name>
<evidence type="ECO:0000256" key="3">
    <source>
        <dbReference type="ARBA" id="ARBA00012865"/>
    </source>
</evidence>
<feature type="signal peptide" evidence="7">
    <location>
        <begin position="1"/>
        <end position="28"/>
    </location>
</feature>
<dbReference type="InterPro" id="IPR012338">
    <property type="entry name" value="Beta-lactam/transpept-like"/>
</dbReference>
<feature type="domain" description="Beta-lactamase-related" evidence="8">
    <location>
        <begin position="46"/>
        <end position="382"/>
    </location>
</feature>
<dbReference type="Gene3D" id="3.40.710.10">
    <property type="entry name" value="DD-peptidase/beta-lactamase superfamily"/>
    <property type="match status" value="1"/>
</dbReference>
<proteinExistence type="inferred from homology"/>
<evidence type="ECO:0000313" key="9">
    <source>
        <dbReference type="EMBL" id="AIO69084.1"/>
    </source>
</evidence>
<keyword evidence="7" id="KW-0732">Signal</keyword>
<comment type="catalytic activity">
    <reaction evidence="1 6">
        <text>a beta-lactam + H2O = a substituted beta-amino acid</text>
        <dbReference type="Rhea" id="RHEA:20401"/>
        <dbReference type="ChEBI" id="CHEBI:15377"/>
        <dbReference type="ChEBI" id="CHEBI:35627"/>
        <dbReference type="ChEBI" id="CHEBI:140347"/>
        <dbReference type="EC" id="3.5.2.6"/>
    </reaction>
</comment>
<dbReference type="InterPro" id="IPR001586">
    <property type="entry name" value="Beta-lactam_class-C_AS"/>
</dbReference>
<keyword evidence="10" id="KW-1185">Reference proteome</keyword>
<keyword evidence="4 6" id="KW-0378">Hydrolase</keyword>
<evidence type="ECO:0000256" key="2">
    <source>
        <dbReference type="ARBA" id="ARBA00007840"/>
    </source>
</evidence>
<dbReference type="PANTHER" id="PTHR46825">
    <property type="entry name" value="D-ALANYL-D-ALANINE-CARBOXYPEPTIDASE/ENDOPEPTIDASE AMPH"/>
    <property type="match status" value="1"/>
</dbReference>
<dbReference type="Pfam" id="PF00144">
    <property type="entry name" value="Beta-lactamase"/>
    <property type="match status" value="1"/>
</dbReference>
<keyword evidence="5 6" id="KW-0046">Antibiotic resistance</keyword>
<dbReference type="EMBL" id="CP008727">
    <property type="protein sequence ID" value="AIO69084.1"/>
    <property type="molecule type" value="Genomic_DNA"/>
</dbReference>
<organism evidence="9 10">
    <name type="scientific">Burkholderia oklahomensis</name>
    <dbReference type="NCBI Taxonomy" id="342113"/>
    <lineage>
        <taxon>Bacteria</taxon>
        <taxon>Pseudomonadati</taxon>
        <taxon>Pseudomonadota</taxon>
        <taxon>Betaproteobacteria</taxon>
        <taxon>Burkholderiales</taxon>
        <taxon>Burkholderiaceae</taxon>
        <taxon>Burkholderia</taxon>
        <taxon>pseudomallei group</taxon>
    </lineage>
</organism>
<reference evidence="9 10" key="1">
    <citation type="submission" date="2014-06" db="EMBL/GenBank/DDBJ databases">
        <authorList>
            <person name="Bishop-Lilly K.A."/>
            <person name="Broomall S.M."/>
            <person name="Chain P.S."/>
            <person name="Chertkov O."/>
            <person name="Coyne S.R."/>
            <person name="Daligault H.E."/>
            <person name="Davenport K.W."/>
            <person name="Erkkila T."/>
            <person name="Frey K.G."/>
            <person name="Gibbons H.S."/>
            <person name="Gu W."/>
            <person name="Jaissle J."/>
            <person name="Johnson S.L."/>
            <person name="Koroleva G.I."/>
            <person name="Ladner J.T."/>
            <person name="Lo C.-C."/>
            <person name="Minogue T.D."/>
            <person name="Munk C."/>
            <person name="Palacios G.F."/>
            <person name="Redden C.L."/>
            <person name="Rosenzweig C.N."/>
            <person name="Scholz M.B."/>
            <person name="Teshima H."/>
            <person name="Xu Y."/>
        </authorList>
    </citation>
    <scope>NUCLEOTIDE SEQUENCE [LARGE SCALE GENOMIC DNA]</scope>
    <source>
        <strain evidence="9 10">EO147</strain>
    </source>
</reference>
<dbReference type="InterPro" id="IPR050491">
    <property type="entry name" value="AmpC-like"/>
</dbReference>
<dbReference type="SUPFAM" id="SSF56601">
    <property type="entry name" value="beta-lactamase/transpeptidase-like"/>
    <property type="match status" value="1"/>
</dbReference>
<accession>A0AAI8BBR2</accession>
<dbReference type="AlphaFoldDB" id="A0AAI8BBR2"/>